<feature type="transmembrane region" description="Helical" evidence="1">
    <location>
        <begin position="290"/>
        <end position="309"/>
    </location>
</feature>
<dbReference type="RefSeq" id="XP_066673597.1">
    <property type="nucleotide sequence ID" value="XM_066806301.1"/>
</dbReference>
<keyword evidence="3" id="KW-1185">Reference proteome</keyword>
<comment type="caution">
    <text evidence="2">The sequence shown here is derived from an EMBL/GenBank/DDBJ whole genome shotgun (WGS) entry which is preliminary data.</text>
</comment>
<proteinExistence type="predicted"/>
<evidence type="ECO:0000313" key="2">
    <source>
        <dbReference type="EMBL" id="KAK8091625.1"/>
    </source>
</evidence>
<dbReference type="Proteomes" id="UP001433268">
    <property type="component" value="Unassembled WGS sequence"/>
</dbReference>
<feature type="transmembrane region" description="Helical" evidence="1">
    <location>
        <begin position="12"/>
        <end position="32"/>
    </location>
</feature>
<feature type="transmembrane region" description="Helical" evidence="1">
    <location>
        <begin position="239"/>
        <end position="255"/>
    </location>
</feature>
<feature type="transmembrane region" description="Helical" evidence="1">
    <location>
        <begin position="315"/>
        <end position="341"/>
    </location>
</feature>
<name>A0ABR1X8C7_9PEZI</name>
<reference evidence="2 3" key="1">
    <citation type="submission" date="2023-01" db="EMBL/GenBank/DDBJ databases">
        <title>Analysis of 21 Apiospora genomes using comparative genomics revels a genus with tremendous synthesis potential of carbohydrate active enzymes and secondary metabolites.</title>
        <authorList>
            <person name="Sorensen T."/>
        </authorList>
    </citation>
    <scope>NUCLEOTIDE SEQUENCE [LARGE SCALE GENOMIC DNA]</scope>
    <source>
        <strain evidence="2 3">CBS 114990</strain>
    </source>
</reference>
<feature type="transmembrane region" description="Helical" evidence="1">
    <location>
        <begin position="173"/>
        <end position="192"/>
    </location>
</feature>
<keyword evidence="1" id="KW-1133">Transmembrane helix</keyword>
<accession>A0ABR1X8C7</accession>
<sequence>MALTSSRPNQVPLRTLGAVAFLLMAIWCFSTMDPESIVAFSQPAAESGFIDWDGGKLKMPDRFYGVEALDQAFRGAMASFAPSTLGYDSISSWQFFQFLVDMGPIYTIWFLESTRALNSWTPAYLPTIFALLGQVVGVGTVVPLFYFLCIAFGPSQTDLARAPRSQSRCQNKLPVVPLIILFHTSVVFAMFLAPDLSARHYWTWAWQLSPLWIGLGNAAAHQALALLGWKGSSSAKQMLGVMGLISAGVWAYTLLFSPHSLWALFVPQAGPQAGLVLHMRKALQADEIGVVIGIFLWMAHCFTELHAGGLIGNEWLFYILLCPIAAFFVGPGAAFVLGWYVRESILEAAGKP</sequence>
<evidence type="ECO:0000313" key="3">
    <source>
        <dbReference type="Proteomes" id="UP001433268"/>
    </source>
</evidence>
<evidence type="ECO:0000256" key="1">
    <source>
        <dbReference type="SAM" id="Phobius"/>
    </source>
</evidence>
<organism evidence="2 3">
    <name type="scientific">Apiospora hydei</name>
    <dbReference type="NCBI Taxonomy" id="1337664"/>
    <lineage>
        <taxon>Eukaryota</taxon>
        <taxon>Fungi</taxon>
        <taxon>Dikarya</taxon>
        <taxon>Ascomycota</taxon>
        <taxon>Pezizomycotina</taxon>
        <taxon>Sordariomycetes</taxon>
        <taxon>Xylariomycetidae</taxon>
        <taxon>Amphisphaeriales</taxon>
        <taxon>Apiosporaceae</taxon>
        <taxon>Apiospora</taxon>
    </lineage>
</organism>
<dbReference type="GeneID" id="92039361"/>
<gene>
    <name evidence="2" type="ORF">PG997_001986</name>
</gene>
<dbReference type="EMBL" id="JAQQWN010000003">
    <property type="protein sequence ID" value="KAK8091625.1"/>
    <property type="molecule type" value="Genomic_DNA"/>
</dbReference>
<keyword evidence="1" id="KW-0812">Transmembrane</keyword>
<feature type="transmembrane region" description="Helical" evidence="1">
    <location>
        <begin position="204"/>
        <end position="227"/>
    </location>
</feature>
<keyword evidence="1" id="KW-0472">Membrane</keyword>
<protein>
    <submittedName>
        <fullName evidence="2">Uncharacterized protein</fullName>
    </submittedName>
</protein>
<feature type="transmembrane region" description="Helical" evidence="1">
    <location>
        <begin position="128"/>
        <end position="152"/>
    </location>
</feature>